<dbReference type="PANTHER" id="PTHR21064:SF6">
    <property type="entry name" value="AMINOGLYCOSIDE PHOSPHOTRANSFERASE DOMAIN-CONTAINING PROTEIN"/>
    <property type="match status" value="1"/>
</dbReference>
<dbReference type="InterPro" id="IPR002575">
    <property type="entry name" value="Aminoglycoside_PTrfase"/>
</dbReference>
<comment type="caution">
    <text evidence="3">The sequence shown here is derived from an EMBL/GenBank/DDBJ whole genome shotgun (WGS) entry which is preliminary data.</text>
</comment>
<keyword evidence="3" id="KW-0418">Kinase</keyword>
<evidence type="ECO:0000259" key="2">
    <source>
        <dbReference type="Pfam" id="PF01636"/>
    </source>
</evidence>
<protein>
    <submittedName>
        <fullName evidence="3">Ser/Thr protein kinase RdoA (MazF antagonist)</fullName>
    </submittedName>
</protein>
<dbReference type="Gene3D" id="3.90.1200.10">
    <property type="match status" value="1"/>
</dbReference>
<dbReference type="Proteomes" id="UP000256869">
    <property type="component" value="Unassembled WGS sequence"/>
</dbReference>
<dbReference type="GO" id="GO:0019202">
    <property type="term" value="F:amino acid kinase activity"/>
    <property type="evidence" value="ECO:0007669"/>
    <property type="project" value="TreeGrafter"/>
</dbReference>
<gene>
    <name evidence="3" type="ORF">DFP95_12229</name>
</gene>
<dbReference type="PANTHER" id="PTHR21064">
    <property type="entry name" value="AMINOGLYCOSIDE PHOSPHOTRANSFERASE DOMAIN-CONTAINING PROTEIN-RELATED"/>
    <property type="match status" value="1"/>
</dbReference>
<evidence type="ECO:0000313" key="3">
    <source>
        <dbReference type="EMBL" id="RED54704.1"/>
    </source>
</evidence>
<dbReference type="RefSeq" id="WP_181907585.1">
    <property type="nucleotide sequence ID" value="NZ_QRDY01000022.1"/>
</dbReference>
<sequence>MPFDQVLSHYFSGGNWVVAKGQSGWNNTTRFIEAEGRKWVLRIYETHKDMAKIRYEHELLLALNEKSLPFLIPVPVRSRNGGTIVKLEDGTERLACLFHHIEGERPEMGNRDIAYLFGIASGQLSRALDGLSLEGQPMYPPYYEMDSAHPLCAPEDVAKFCYSPPETFQSDAAALRLIGESIERFRGYLPQFKTLPHQLIHGDINHSNSLVEAGNKRRLAAILDFEFCTWDLRAMEIAVLISGFLNEEGAMVNVDRFLNGVGEQLRLDRSEAEAIPLLVQLRILDVFLHFLGRYWDGVDGIDVLREQTQSAYEGLQKLEFVDRELLKLCLRHLTA</sequence>
<evidence type="ECO:0000313" key="4">
    <source>
        <dbReference type="Proteomes" id="UP000256869"/>
    </source>
</evidence>
<dbReference type="EMBL" id="QRDY01000022">
    <property type="protein sequence ID" value="RED54704.1"/>
    <property type="molecule type" value="Genomic_DNA"/>
</dbReference>
<dbReference type="Gene3D" id="3.30.200.20">
    <property type="entry name" value="Phosphorylase Kinase, domain 1"/>
    <property type="match status" value="1"/>
</dbReference>
<accession>A0A3D9HYY1</accession>
<dbReference type="InterPro" id="IPR011009">
    <property type="entry name" value="Kinase-like_dom_sf"/>
</dbReference>
<dbReference type="AlphaFoldDB" id="A0A3D9HYY1"/>
<name>A0A3D9HYY1_9BACL</name>
<keyword evidence="3" id="KW-0808">Transferase</keyword>
<feature type="domain" description="Aminoglycoside phosphotransferase" evidence="2">
    <location>
        <begin position="22"/>
        <end position="253"/>
    </location>
</feature>
<keyword evidence="4" id="KW-1185">Reference proteome</keyword>
<dbReference type="Pfam" id="PF01636">
    <property type="entry name" value="APH"/>
    <property type="match status" value="1"/>
</dbReference>
<evidence type="ECO:0000256" key="1">
    <source>
        <dbReference type="ARBA" id="ARBA00038240"/>
    </source>
</evidence>
<dbReference type="InterPro" id="IPR050249">
    <property type="entry name" value="Pseudomonas-type_ThrB"/>
</dbReference>
<comment type="similarity">
    <text evidence="1">Belongs to the pseudomonas-type ThrB family.</text>
</comment>
<dbReference type="SUPFAM" id="SSF56112">
    <property type="entry name" value="Protein kinase-like (PK-like)"/>
    <property type="match status" value="1"/>
</dbReference>
<organism evidence="3 4">
    <name type="scientific">Cohnella lupini</name>
    <dbReference type="NCBI Taxonomy" id="1294267"/>
    <lineage>
        <taxon>Bacteria</taxon>
        <taxon>Bacillati</taxon>
        <taxon>Bacillota</taxon>
        <taxon>Bacilli</taxon>
        <taxon>Bacillales</taxon>
        <taxon>Paenibacillaceae</taxon>
        <taxon>Cohnella</taxon>
    </lineage>
</organism>
<proteinExistence type="inferred from homology"/>
<reference evidence="3 4" key="1">
    <citation type="submission" date="2018-07" db="EMBL/GenBank/DDBJ databases">
        <title>Genomic Encyclopedia of Type Strains, Phase III (KMG-III): the genomes of soil and plant-associated and newly described type strains.</title>
        <authorList>
            <person name="Whitman W."/>
        </authorList>
    </citation>
    <scope>NUCLEOTIDE SEQUENCE [LARGE SCALE GENOMIC DNA]</scope>
    <source>
        <strain evidence="3 4">CECT 8236</strain>
    </source>
</reference>